<feature type="compositionally biased region" description="Basic and acidic residues" evidence="1">
    <location>
        <begin position="98"/>
        <end position="107"/>
    </location>
</feature>
<proteinExistence type="predicted"/>
<evidence type="ECO:0000256" key="1">
    <source>
        <dbReference type="SAM" id="MobiDB-lite"/>
    </source>
</evidence>
<reference evidence="2 3" key="1">
    <citation type="submission" date="2014-02" db="EMBL/GenBank/DDBJ databases">
        <title>The genome sequence of Colletotrichum salicis CBS 607.94.</title>
        <authorList>
            <person name="Baroncelli R."/>
            <person name="Thon M.R."/>
        </authorList>
    </citation>
    <scope>NUCLEOTIDE SEQUENCE [LARGE SCALE GENOMIC DNA]</scope>
    <source>
        <strain evidence="2 3">CBS 607.94</strain>
    </source>
</reference>
<dbReference type="Proteomes" id="UP000070121">
    <property type="component" value="Unassembled WGS sequence"/>
</dbReference>
<accession>A0A135U6U6</accession>
<name>A0A135U6U6_9PEZI</name>
<gene>
    <name evidence="2" type="ORF">CSAL01_08428</name>
</gene>
<comment type="caution">
    <text evidence="2">The sequence shown here is derived from an EMBL/GenBank/DDBJ whole genome shotgun (WGS) entry which is preliminary data.</text>
</comment>
<dbReference type="OrthoDB" id="10403507at2759"/>
<keyword evidence="3" id="KW-1185">Reference proteome</keyword>
<dbReference type="AlphaFoldDB" id="A0A135U6U6"/>
<evidence type="ECO:0000313" key="2">
    <source>
        <dbReference type="EMBL" id="KXH56126.1"/>
    </source>
</evidence>
<feature type="compositionally biased region" description="Low complexity" evidence="1">
    <location>
        <begin position="125"/>
        <end position="155"/>
    </location>
</feature>
<protein>
    <submittedName>
        <fullName evidence="2">Uncharacterized protein</fullName>
    </submittedName>
</protein>
<evidence type="ECO:0000313" key="3">
    <source>
        <dbReference type="Proteomes" id="UP000070121"/>
    </source>
</evidence>
<feature type="region of interest" description="Disordered" evidence="1">
    <location>
        <begin position="1"/>
        <end position="23"/>
    </location>
</feature>
<feature type="region of interest" description="Disordered" evidence="1">
    <location>
        <begin position="43"/>
        <end position="192"/>
    </location>
</feature>
<dbReference type="EMBL" id="JFFI01001669">
    <property type="protein sequence ID" value="KXH56126.1"/>
    <property type="molecule type" value="Genomic_DNA"/>
</dbReference>
<feature type="compositionally biased region" description="Basic and acidic residues" evidence="1">
    <location>
        <begin position="183"/>
        <end position="192"/>
    </location>
</feature>
<sequence length="192" mass="20859">MQPSEPYKSPFGKMPCQTRSTTRRAASLGCLETLTRMREAALANTSVADNLTSPTRPARNRSISTSPAPSHSPHVYGPHIPIPTFRTPEQPPVESNEDLYRRMRVQQESRYFTESNCREEGNRTSPSSSSAAATVFTFEPSSSGSSGLVSSPPEGSSEDHRSGAAGDYVYDSQATESAPEDDASSHEEVEEE</sequence>
<organism evidence="2 3">
    <name type="scientific">Colletotrichum salicis</name>
    <dbReference type="NCBI Taxonomy" id="1209931"/>
    <lineage>
        <taxon>Eukaryota</taxon>
        <taxon>Fungi</taxon>
        <taxon>Dikarya</taxon>
        <taxon>Ascomycota</taxon>
        <taxon>Pezizomycotina</taxon>
        <taxon>Sordariomycetes</taxon>
        <taxon>Hypocreomycetidae</taxon>
        <taxon>Glomerellales</taxon>
        <taxon>Glomerellaceae</taxon>
        <taxon>Colletotrichum</taxon>
        <taxon>Colletotrichum acutatum species complex</taxon>
    </lineage>
</organism>
<feature type="compositionally biased region" description="Polar residues" evidence="1">
    <location>
        <begin position="43"/>
        <end position="69"/>
    </location>
</feature>